<dbReference type="AlphaFoldDB" id="A0A9X9YVC2"/>
<dbReference type="Pfam" id="PF00374">
    <property type="entry name" value="NiFeSe_Hases"/>
    <property type="match status" value="1"/>
</dbReference>
<reference evidence="4 5" key="2">
    <citation type="journal article" date="2022" name="Int. J. Syst. Evol. Microbiol.">
        <title>Strains of Bradyrhizobium barranii sp. nov. associated with legumes native to Canada are symbionts of soybeans and belong to different subspecies (subsp. barranii subsp. nov. and subsp. apii subsp. nov.) and symbiovars (sv. glycinearum and sv. septentrionale).</title>
        <authorList>
            <person name="Bromfield E.S.P."/>
            <person name="Cloutier S."/>
            <person name="Wasai-Hara S."/>
            <person name="Minamisawa K."/>
        </authorList>
    </citation>
    <scope>NUCLEOTIDE SEQUENCE [LARGE SCALE GENOMIC DNA]</scope>
    <source>
        <strain evidence="5">144S4</strain>
        <strain evidence="3 4">323S2</strain>
    </source>
</reference>
<evidence type="ECO:0000313" key="5">
    <source>
        <dbReference type="Proteomes" id="UP000664702"/>
    </source>
</evidence>
<sequence>MKSSGLCAWLEAGAQPDTAEHGIIERYKLGPGRAAAAVECARGRLYHAVELDAHGRISRFEFLAPTEWNFHKRGPLVRNLQGAVLTAPRRCDAVHAVIASLDPCVGFTLNFREFHDA</sequence>
<proteinExistence type="predicted"/>
<dbReference type="RefSeq" id="WP_014497978.1">
    <property type="nucleotide sequence ID" value="NZ_CP086136.1"/>
</dbReference>
<name>A0A9X9YVC2_9BRAD</name>
<dbReference type="PANTHER" id="PTHR42958:SF4">
    <property type="entry name" value="HYDROGENASE EXPRESSION_FORMATION PROTEIN HUPK"/>
    <property type="match status" value="1"/>
</dbReference>
<dbReference type="Proteomes" id="UP000664702">
    <property type="component" value="Chromosome"/>
</dbReference>
<dbReference type="GeneID" id="93018024"/>
<comment type="cofactor">
    <cofactor evidence="1">
        <name>Ni(2+)</name>
        <dbReference type="ChEBI" id="CHEBI:49786"/>
    </cofactor>
</comment>
<dbReference type="InterPro" id="IPR050867">
    <property type="entry name" value="NiFe/NiFeSe_hydrgnase_LSU"/>
</dbReference>
<evidence type="ECO:0000313" key="3">
    <source>
        <dbReference type="EMBL" id="UGX94877.1"/>
    </source>
</evidence>
<dbReference type="SUPFAM" id="SSF56762">
    <property type="entry name" value="HydB/Nqo4-like"/>
    <property type="match status" value="1"/>
</dbReference>
<protein>
    <submittedName>
        <fullName evidence="3">Nickel-dependent hydrogenase large subunit</fullName>
    </submittedName>
</protein>
<dbReference type="InterPro" id="IPR029014">
    <property type="entry name" value="NiFe-Hase_large"/>
</dbReference>
<keyword evidence="1" id="KW-0533">Nickel</keyword>
<keyword evidence="1" id="KW-0479">Metal-binding</keyword>
<feature type="binding site" evidence="1">
    <location>
        <position position="104"/>
    </location>
    <ligand>
        <name>Ni(2+)</name>
        <dbReference type="ChEBI" id="CHEBI:49786"/>
    </ligand>
</feature>
<dbReference type="Proteomes" id="UP000564836">
    <property type="component" value="Chromosome"/>
</dbReference>
<dbReference type="PANTHER" id="PTHR42958">
    <property type="entry name" value="HYDROGENASE-2 LARGE CHAIN"/>
    <property type="match status" value="1"/>
</dbReference>
<evidence type="ECO:0000313" key="2">
    <source>
        <dbReference type="EMBL" id="UEM11625.1"/>
    </source>
</evidence>
<dbReference type="EMBL" id="CP088280">
    <property type="protein sequence ID" value="UGX94877.1"/>
    <property type="molecule type" value="Genomic_DNA"/>
</dbReference>
<dbReference type="Gene3D" id="1.10.645.10">
    <property type="entry name" value="Cytochrome-c3 Hydrogenase, chain B"/>
    <property type="match status" value="1"/>
</dbReference>
<dbReference type="GO" id="GO:0016151">
    <property type="term" value="F:nickel cation binding"/>
    <property type="evidence" value="ECO:0007669"/>
    <property type="project" value="InterPro"/>
</dbReference>
<dbReference type="EMBL" id="CP086136">
    <property type="protein sequence ID" value="UEM11625.1"/>
    <property type="molecule type" value="Genomic_DNA"/>
</dbReference>
<reference evidence="3 4" key="1">
    <citation type="journal article" date="2017" name="Syst. Appl. Microbiol.">
        <title>Soybeans inoculated with root zone soils of Canadian native legumes harbour diverse and novel Bradyrhizobium spp. that possess agricultural potential.</title>
        <authorList>
            <person name="Bromfield E.S.P."/>
            <person name="Cloutier S."/>
            <person name="Tambong J.T."/>
            <person name="Tran Thi T.V."/>
        </authorList>
    </citation>
    <scope>NUCLEOTIDE SEQUENCE [LARGE SCALE GENOMIC DNA]</scope>
    <source>
        <strain evidence="3 4">323S2</strain>
    </source>
</reference>
<accession>A0A9X9YVC2</accession>
<gene>
    <name evidence="3" type="ORF">G6321_00006785</name>
    <name evidence="2" type="ORF">J4G43_045315</name>
</gene>
<dbReference type="InterPro" id="IPR001501">
    <property type="entry name" value="Ni-dep_hyd_lsu"/>
</dbReference>
<evidence type="ECO:0000256" key="1">
    <source>
        <dbReference type="PIRSR" id="PIRSR601501-1"/>
    </source>
</evidence>
<organism evidence="3 4">
    <name type="scientific">Bradyrhizobium barranii subsp. barranii</name>
    <dbReference type="NCBI Taxonomy" id="2823807"/>
    <lineage>
        <taxon>Bacteria</taxon>
        <taxon>Pseudomonadati</taxon>
        <taxon>Pseudomonadota</taxon>
        <taxon>Alphaproteobacteria</taxon>
        <taxon>Hyphomicrobiales</taxon>
        <taxon>Nitrobacteraceae</taxon>
        <taxon>Bradyrhizobium</taxon>
        <taxon>Bradyrhizobium barranii</taxon>
    </lineage>
</organism>
<dbReference type="KEGG" id="bban:J4G43_045315"/>
<evidence type="ECO:0000313" key="4">
    <source>
        <dbReference type="Proteomes" id="UP000564836"/>
    </source>
</evidence>